<evidence type="ECO:0000313" key="8">
    <source>
        <dbReference type="Proteomes" id="UP000033101"/>
    </source>
</evidence>
<protein>
    <submittedName>
        <fullName evidence="7">Nitrate ABC transporter, nitrate-binding protein</fullName>
    </submittedName>
</protein>
<comment type="subcellular location">
    <subcellularLocation>
        <location evidence="1">Endomembrane system</location>
    </subcellularLocation>
</comment>
<dbReference type="AlphaFoldDB" id="A0A0E3SGK7"/>
<gene>
    <name evidence="7" type="ORF">MSHOH_3024</name>
</gene>
<dbReference type="SUPFAM" id="SSF53850">
    <property type="entry name" value="Periplasmic binding protein-like II"/>
    <property type="match status" value="1"/>
</dbReference>
<keyword evidence="2" id="KW-0813">Transport</keyword>
<evidence type="ECO:0000256" key="4">
    <source>
        <dbReference type="ARBA" id="ARBA00022519"/>
    </source>
</evidence>
<dbReference type="OrthoDB" id="10037at2157"/>
<dbReference type="EMBL" id="CP009516">
    <property type="protein sequence ID" value="AKB79507.1"/>
    <property type="molecule type" value="Genomic_DNA"/>
</dbReference>
<evidence type="ECO:0000259" key="6">
    <source>
        <dbReference type="SMART" id="SM00062"/>
    </source>
</evidence>
<dbReference type="Proteomes" id="UP000033101">
    <property type="component" value="Chromosome"/>
</dbReference>
<evidence type="ECO:0000256" key="5">
    <source>
        <dbReference type="ARBA" id="ARBA00023136"/>
    </source>
</evidence>
<dbReference type="CDD" id="cd13553">
    <property type="entry name" value="PBP2_NrtA_CpmA_like"/>
    <property type="match status" value="1"/>
</dbReference>
<keyword evidence="5" id="KW-0472">Membrane</keyword>
<reference evidence="7 8" key="1">
    <citation type="submission" date="2014-07" db="EMBL/GenBank/DDBJ databases">
        <title>Methanogenic archaea and the global carbon cycle.</title>
        <authorList>
            <person name="Henriksen J.R."/>
            <person name="Luke J."/>
            <person name="Reinhart S."/>
            <person name="Benedict M.N."/>
            <person name="Youngblut N.D."/>
            <person name="Metcalf M.E."/>
            <person name="Whitaker R.J."/>
            <person name="Metcalf W.W."/>
        </authorList>
    </citation>
    <scope>NUCLEOTIDE SEQUENCE [LARGE SCALE GENOMIC DNA]</scope>
    <source>
        <strain evidence="7 8">HB-1</strain>
    </source>
</reference>
<keyword evidence="8" id="KW-1185">Reference proteome</keyword>
<dbReference type="GeneID" id="24832346"/>
<dbReference type="InterPro" id="IPR001638">
    <property type="entry name" value="Solute-binding_3/MltF_N"/>
</dbReference>
<keyword evidence="4" id="KW-0997">Cell inner membrane</keyword>
<evidence type="ECO:0000256" key="2">
    <source>
        <dbReference type="ARBA" id="ARBA00022448"/>
    </source>
</evidence>
<dbReference type="HOGENOM" id="CLU_028871_10_2_2"/>
<dbReference type="RefSeq" id="WP_048141187.1">
    <property type="nucleotide sequence ID" value="NZ_CP009516.1"/>
</dbReference>
<dbReference type="GO" id="GO:0012505">
    <property type="term" value="C:endomembrane system"/>
    <property type="evidence" value="ECO:0007669"/>
    <property type="project" value="UniProtKB-SubCell"/>
</dbReference>
<dbReference type="PANTHER" id="PTHR30024">
    <property type="entry name" value="ALIPHATIC SULFONATES-BINDING PROTEIN-RELATED"/>
    <property type="match status" value="1"/>
</dbReference>
<accession>A0A0E3SGK7</accession>
<organism evidence="7 8">
    <name type="scientific">Methanosarcina horonobensis HB-1 = JCM 15518</name>
    <dbReference type="NCBI Taxonomy" id="1434110"/>
    <lineage>
        <taxon>Archaea</taxon>
        <taxon>Methanobacteriati</taxon>
        <taxon>Methanobacteriota</taxon>
        <taxon>Stenosarchaea group</taxon>
        <taxon>Methanomicrobia</taxon>
        <taxon>Methanosarcinales</taxon>
        <taxon>Methanosarcinaceae</taxon>
        <taxon>Methanosarcina</taxon>
    </lineage>
</organism>
<dbReference type="InterPro" id="IPR044527">
    <property type="entry name" value="NrtA/CpmA_ABC-bd_dom"/>
</dbReference>
<dbReference type="Gene3D" id="3.40.190.10">
    <property type="entry name" value="Periplasmic binding protein-like II"/>
    <property type="match status" value="2"/>
</dbReference>
<evidence type="ECO:0000256" key="3">
    <source>
        <dbReference type="ARBA" id="ARBA00022475"/>
    </source>
</evidence>
<evidence type="ECO:0000256" key="1">
    <source>
        <dbReference type="ARBA" id="ARBA00004308"/>
    </source>
</evidence>
<keyword evidence="3" id="KW-1003">Cell membrane</keyword>
<sequence length="323" mass="35725">MKKAIVAVVSAVIIASLLFSLVGWGNDKEENSAQNEIKTVKIGYLPITHALPLFVENDLPANDSRNFKVELVKFGSWTELSDAVNSGQVDGASMLIELAMKSKEQGIDLKTVALGHRDGNVVVVSKDINEVADLKGKTFAIPHRLSTHNVLLYKMLKENDLTVNDLNIVELPPPEMPAALSEGRISGYVVAEPFGAVAVASGNGKVLFESRDLWSGSVCCGLVLRNDFIENNPTVAAEFVKEYVRAGERAESKDPEVLDAASRYMKVEPEVLDLSLQWISYNNLKLEEKDYNELSQYLVEMEQMKNPPKYSEFVDNSFIETVK</sequence>
<proteinExistence type="predicted"/>
<dbReference type="PANTHER" id="PTHR30024:SF43">
    <property type="entry name" value="BLL4572 PROTEIN"/>
    <property type="match status" value="1"/>
</dbReference>
<name>A0A0E3SGK7_9EURY</name>
<feature type="domain" description="Solute-binding protein family 3/N-terminal" evidence="6">
    <location>
        <begin position="39"/>
        <end position="282"/>
    </location>
</feature>
<evidence type="ECO:0000313" key="7">
    <source>
        <dbReference type="EMBL" id="AKB79507.1"/>
    </source>
</evidence>
<dbReference type="PATRIC" id="fig|1434110.4.peg.3897"/>
<dbReference type="KEGG" id="mhor:MSHOH_3024"/>
<dbReference type="STRING" id="1434110.MSHOH_3024"/>
<dbReference type="Pfam" id="PF13379">
    <property type="entry name" value="NMT1_2"/>
    <property type="match status" value="1"/>
</dbReference>
<dbReference type="SMART" id="SM00062">
    <property type="entry name" value="PBPb"/>
    <property type="match status" value="1"/>
</dbReference>